<comment type="caution">
    <text evidence="2">The sequence shown here is derived from an EMBL/GenBank/DDBJ whole genome shotgun (WGS) entry which is preliminary data.</text>
</comment>
<protein>
    <recommendedName>
        <fullName evidence="4">SPW repeat-containing protein</fullName>
    </recommendedName>
</protein>
<keyword evidence="1" id="KW-1133">Transmembrane helix</keyword>
<evidence type="ECO:0008006" key="4">
    <source>
        <dbReference type="Google" id="ProtNLM"/>
    </source>
</evidence>
<sequence length="112" mass="11919">MDFDRHDGVAVVGFATIVALSRAVDPAPLSAALAGFLLSVAVWRLYDGKPWEALAWLAWVGAAVAPVLPSGDRAYGVLFLGPLLVGLGLLFGSRFDLLPAIWDVDRGTVDER</sequence>
<feature type="transmembrane region" description="Helical" evidence="1">
    <location>
        <begin position="74"/>
        <end position="92"/>
    </location>
</feature>
<dbReference type="AlphaFoldDB" id="A0ABD5PWC3"/>
<keyword evidence="1" id="KW-0812">Transmembrane</keyword>
<proteinExistence type="predicted"/>
<keyword evidence="1" id="KW-0472">Membrane</keyword>
<evidence type="ECO:0000256" key="1">
    <source>
        <dbReference type="SAM" id="Phobius"/>
    </source>
</evidence>
<name>A0ABD5PWC3_9EURY</name>
<dbReference type="EMBL" id="JBHSFA010000011">
    <property type="protein sequence ID" value="MFC4544261.1"/>
    <property type="molecule type" value="Genomic_DNA"/>
</dbReference>
<gene>
    <name evidence="2" type="ORF">ACFO5R_20235</name>
</gene>
<feature type="transmembrane region" description="Helical" evidence="1">
    <location>
        <begin position="27"/>
        <end position="46"/>
    </location>
</feature>
<dbReference type="RefSeq" id="WP_250140997.1">
    <property type="nucleotide sequence ID" value="NZ_JALIQP010000003.1"/>
</dbReference>
<evidence type="ECO:0000313" key="2">
    <source>
        <dbReference type="EMBL" id="MFC4544261.1"/>
    </source>
</evidence>
<keyword evidence="3" id="KW-1185">Reference proteome</keyword>
<organism evidence="2 3">
    <name type="scientific">Halosolutus amylolyticus</name>
    <dbReference type="NCBI Taxonomy" id="2932267"/>
    <lineage>
        <taxon>Archaea</taxon>
        <taxon>Methanobacteriati</taxon>
        <taxon>Methanobacteriota</taxon>
        <taxon>Stenosarchaea group</taxon>
        <taxon>Halobacteria</taxon>
        <taxon>Halobacteriales</taxon>
        <taxon>Natrialbaceae</taxon>
        <taxon>Halosolutus</taxon>
    </lineage>
</organism>
<dbReference type="Proteomes" id="UP001595898">
    <property type="component" value="Unassembled WGS sequence"/>
</dbReference>
<accession>A0ABD5PWC3</accession>
<reference evidence="2 3" key="1">
    <citation type="journal article" date="2019" name="Int. J. Syst. Evol. Microbiol.">
        <title>The Global Catalogue of Microorganisms (GCM) 10K type strain sequencing project: providing services to taxonomists for standard genome sequencing and annotation.</title>
        <authorList>
            <consortium name="The Broad Institute Genomics Platform"/>
            <consortium name="The Broad Institute Genome Sequencing Center for Infectious Disease"/>
            <person name="Wu L."/>
            <person name="Ma J."/>
        </authorList>
    </citation>
    <scope>NUCLEOTIDE SEQUENCE [LARGE SCALE GENOMIC DNA]</scope>
    <source>
        <strain evidence="2 3">WLHS5</strain>
    </source>
</reference>
<evidence type="ECO:0000313" key="3">
    <source>
        <dbReference type="Proteomes" id="UP001595898"/>
    </source>
</evidence>
<feature type="transmembrane region" description="Helical" evidence="1">
    <location>
        <begin position="53"/>
        <end position="68"/>
    </location>
</feature>